<comment type="caution">
    <text evidence="2">The sequence shown here is derived from an EMBL/GenBank/DDBJ whole genome shotgun (WGS) entry which is preliminary data.</text>
</comment>
<dbReference type="SUPFAM" id="SSF56281">
    <property type="entry name" value="Metallo-hydrolase/oxidoreductase"/>
    <property type="match status" value="1"/>
</dbReference>
<protein>
    <submittedName>
        <fullName evidence="2">MBL fold metallo-hydrolase</fullName>
    </submittedName>
</protein>
<feature type="domain" description="Metallo-beta-lactamase" evidence="1">
    <location>
        <begin position="41"/>
        <end position="228"/>
    </location>
</feature>
<dbReference type="Gene3D" id="3.60.15.10">
    <property type="entry name" value="Ribonuclease Z/Hydroxyacylglutathione hydrolase-like"/>
    <property type="match status" value="1"/>
</dbReference>
<organism evidence="2">
    <name type="scientific">Caldiarchaeum subterraneum</name>
    <dbReference type="NCBI Taxonomy" id="311458"/>
    <lineage>
        <taxon>Archaea</taxon>
        <taxon>Nitrososphaerota</taxon>
        <taxon>Candidatus Caldarchaeales</taxon>
        <taxon>Candidatus Caldarchaeaceae</taxon>
        <taxon>Candidatus Caldarchaeum</taxon>
    </lineage>
</organism>
<evidence type="ECO:0000313" key="2">
    <source>
        <dbReference type="EMBL" id="HHR41002.1"/>
    </source>
</evidence>
<proteinExistence type="predicted"/>
<dbReference type="AlphaFoldDB" id="A0A7C5YA79"/>
<name>A0A7C5YA79_CALS0</name>
<gene>
    <name evidence="2" type="ORF">ENM42_04135</name>
</gene>
<reference evidence="2" key="1">
    <citation type="journal article" date="2020" name="mSystems">
        <title>Genome- and Community-Level Interaction Insights into Carbon Utilization and Element Cycling Functions of Hydrothermarchaeota in Hydrothermal Sediment.</title>
        <authorList>
            <person name="Zhou Z."/>
            <person name="Liu Y."/>
            <person name="Xu W."/>
            <person name="Pan J."/>
            <person name="Luo Z.H."/>
            <person name="Li M."/>
        </authorList>
    </citation>
    <scope>NUCLEOTIDE SEQUENCE [LARGE SCALE GENOMIC DNA]</scope>
    <source>
        <strain evidence="2">SpSt-1084</strain>
    </source>
</reference>
<dbReference type="InterPro" id="IPR050662">
    <property type="entry name" value="Sec-metab_biosynth-thioest"/>
</dbReference>
<dbReference type="PANTHER" id="PTHR23131:SF4">
    <property type="entry name" value="METALLO-BETA-LACTAMASE SUPERFAMILY POTEIN"/>
    <property type="match status" value="1"/>
</dbReference>
<dbReference type="InterPro" id="IPR001279">
    <property type="entry name" value="Metallo-B-lactamas"/>
</dbReference>
<sequence length="340" mass="38540">MIKERGKLKDGKNSFENGLREVWETDDGVIVVELGHDFSKPVRAFLLPETDGYVLVDTGYAETAEQLLSAIKPYRITKIVLTHLHIDHAGGVALLKTKMKTPLFYHRNESIALRYAQRADEWFPIVFNEEDVPALRDALKFLRNFPTPDGFLDENVLKSWVVIETPGHTPGHVVFSNGREAVIGDLILSDDTSNVAYVPIPGYRPLSSYLSSVVKVAKLHVNRFLPSHGLLFETCRNRVKEIFAHHYERLSQTAAALNEGLKTPTDVATRIKWSKGSYYSLPPVEKWLALLETLSHLDFLAETGYAVNESTFVYKVSENPDWKRVMQFMEKLASNFWSSS</sequence>
<dbReference type="SMART" id="SM00849">
    <property type="entry name" value="Lactamase_B"/>
    <property type="match status" value="1"/>
</dbReference>
<keyword evidence="2" id="KW-0378">Hydrolase</keyword>
<dbReference type="EMBL" id="DRXS01000223">
    <property type="protein sequence ID" value="HHR41002.1"/>
    <property type="molecule type" value="Genomic_DNA"/>
</dbReference>
<dbReference type="InterPro" id="IPR036866">
    <property type="entry name" value="RibonucZ/Hydroxyglut_hydro"/>
</dbReference>
<dbReference type="PANTHER" id="PTHR23131">
    <property type="entry name" value="ENDORIBONUCLEASE LACTB2"/>
    <property type="match status" value="1"/>
</dbReference>
<accession>A0A7C5YA79</accession>
<evidence type="ECO:0000259" key="1">
    <source>
        <dbReference type="SMART" id="SM00849"/>
    </source>
</evidence>
<dbReference type="GO" id="GO:0016787">
    <property type="term" value="F:hydrolase activity"/>
    <property type="evidence" value="ECO:0007669"/>
    <property type="project" value="UniProtKB-KW"/>
</dbReference>
<dbReference type="Pfam" id="PF00753">
    <property type="entry name" value="Lactamase_B"/>
    <property type="match status" value="1"/>
</dbReference>